<dbReference type="Proteomes" id="UP001235133">
    <property type="component" value="Unassembled WGS sequence"/>
</dbReference>
<dbReference type="SUPFAM" id="SSF51735">
    <property type="entry name" value="NAD(P)-binding Rossmann-fold domains"/>
    <property type="match status" value="1"/>
</dbReference>
<dbReference type="Gene3D" id="3.40.50.720">
    <property type="entry name" value="NAD(P)-binding Rossmann-like Domain"/>
    <property type="match status" value="1"/>
</dbReference>
<protein>
    <submittedName>
        <fullName evidence="3">SDR family NAD(P)-dependent oxidoreductase</fullName>
    </submittedName>
</protein>
<keyword evidence="4" id="KW-1185">Reference proteome</keyword>
<dbReference type="EMBL" id="JAVFWO010000001">
    <property type="protein sequence ID" value="MDQ7876470.1"/>
    <property type="molecule type" value="Genomic_DNA"/>
</dbReference>
<dbReference type="PANTHER" id="PTHR43157">
    <property type="entry name" value="PHOSPHATIDYLINOSITOL-GLYCAN BIOSYNTHESIS CLASS F PROTEIN-RELATED"/>
    <property type="match status" value="1"/>
</dbReference>
<reference evidence="3 4" key="1">
    <citation type="submission" date="2023-08" db="EMBL/GenBank/DDBJ databases">
        <title>Microbacterium psychrotolerans sp. nov., a psychrotolerant bacterium isolated from soil in Heilongjiang Province, China.</title>
        <authorList>
            <person name="An P."/>
            <person name="Zhao D."/>
            <person name="Xiang H."/>
        </authorList>
    </citation>
    <scope>NUCLEOTIDE SEQUENCE [LARGE SCALE GENOMIC DNA]</scope>
    <source>
        <strain evidence="3 4">QXD-8</strain>
    </source>
</reference>
<gene>
    <name evidence="3" type="ORF">Q9R08_00630</name>
</gene>
<dbReference type="PRINTS" id="PR00081">
    <property type="entry name" value="GDHRDH"/>
</dbReference>
<evidence type="ECO:0000313" key="3">
    <source>
        <dbReference type="EMBL" id="MDQ7876470.1"/>
    </source>
</evidence>
<comment type="caution">
    <text evidence="3">The sequence shown here is derived from an EMBL/GenBank/DDBJ whole genome shotgun (WGS) entry which is preliminary data.</text>
</comment>
<keyword evidence="1" id="KW-0560">Oxidoreductase</keyword>
<dbReference type="Pfam" id="PF00106">
    <property type="entry name" value="adh_short"/>
    <property type="match status" value="1"/>
</dbReference>
<name>A0ABU0YVW7_9MICO</name>
<accession>A0ABU0YVW7</accession>
<dbReference type="RefSeq" id="WP_308865867.1">
    <property type="nucleotide sequence ID" value="NZ_JAVFWO010000001.1"/>
</dbReference>
<organism evidence="3 4">
    <name type="scientific">Microbacterium psychrotolerans</name>
    <dbReference type="NCBI Taxonomy" id="3068321"/>
    <lineage>
        <taxon>Bacteria</taxon>
        <taxon>Bacillati</taxon>
        <taxon>Actinomycetota</taxon>
        <taxon>Actinomycetes</taxon>
        <taxon>Micrococcales</taxon>
        <taxon>Microbacteriaceae</taxon>
        <taxon>Microbacterium</taxon>
    </lineage>
</organism>
<comment type="similarity">
    <text evidence="2">Belongs to the short-chain dehydrogenases/reductases (SDR) family.</text>
</comment>
<sequence length="301" mass="32308">MSDPRTIVLTGATSGLGRLAAISLAQRGFRLVLTARDEQKAAETRSKIEAAAPGAQVGIHLGDLSRMGDVRRVGAEIVERYERVDVLINNAGLHAFEQRVTVDGYPQMVAVNHLAPFLLTESLLPVLRRGPAARIVNVASEASRRHGTLTLPADLTDTTPFTARGSSAVYGKTKLMNIMFTMELARRLAGTGITVNALDPGFNVTGLGRELSFAQPLERVLRTLRIGDPRRGAGLIVDLATDPAFGRETGVYVTARGRRRITPSAPGDDPAVQRELWDASVALLGRRTADTPRARRSSGTG</sequence>
<dbReference type="InterPro" id="IPR002347">
    <property type="entry name" value="SDR_fam"/>
</dbReference>
<evidence type="ECO:0000256" key="2">
    <source>
        <dbReference type="RuleBase" id="RU000363"/>
    </source>
</evidence>
<evidence type="ECO:0000256" key="1">
    <source>
        <dbReference type="ARBA" id="ARBA00023002"/>
    </source>
</evidence>
<proteinExistence type="inferred from homology"/>
<dbReference type="InterPro" id="IPR036291">
    <property type="entry name" value="NAD(P)-bd_dom_sf"/>
</dbReference>
<dbReference type="PANTHER" id="PTHR43157:SF31">
    <property type="entry name" value="PHOSPHATIDYLINOSITOL-GLYCAN BIOSYNTHESIS CLASS F PROTEIN"/>
    <property type="match status" value="1"/>
</dbReference>
<evidence type="ECO:0000313" key="4">
    <source>
        <dbReference type="Proteomes" id="UP001235133"/>
    </source>
</evidence>
<dbReference type="PRINTS" id="PR00080">
    <property type="entry name" value="SDRFAMILY"/>
</dbReference>